<organism evidence="1 2">
    <name type="scientific">Rubus argutus</name>
    <name type="common">Southern blackberry</name>
    <dbReference type="NCBI Taxonomy" id="59490"/>
    <lineage>
        <taxon>Eukaryota</taxon>
        <taxon>Viridiplantae</taxon>
        <taxon>Streptophyta</taxon>
        <taxon>Embryophyta</taxon>
        <taxon>Tracheophyta</taxon>
        <taxon>Spermatophyta</taxon>
        <taxon>Magnoliopsida</taxon>
        <taxon>eudicotyledons</taxon>
        <taxon>Gunneridae</taxon>
        <taxon>Pentapetalae</taxon>
        <taxon>rosids</taxon>
        <taxon>fabids</taxon>
        <taxon>Rosales</taxon>
        <taxon>Rosaceae</taxon>
        <taxon>Rosoideae</taxon>
        <taxon>Rosoideae incertae sedis</taxon>
        <taxon>Rubus</taxon>
    </lineage>
</organism>
<dbReference type="Proteomes" id="UP001457282">
    <property type="component" value="Unassembled WGS sequence"/>
</dbReference>
<sequence length="100" mass="11022">MKSGFASSSNSFMENVDQPHVLAVDDSGLDLKLSKSCSRISLAKLVFSYEKLLYTLDDLFWIPVNDSEQICDLLKGISDYGRKWAKGVVGVFGIGRSSKP</sequence>
<comment type="caution">
    <text evidence="1">The sequence shown here is derived from an EMBL/GenBank/DDBJ whole genome shotgun (WGS) entry which is preliminary data.</text>
</comment>
<proteinExistence type="predicted"/>
<dbReference type="EMBL" id="JBEDUW010000004">
    <property type="protein sequence ID" value="KAK9935106.1"/>
    <property type="molecule type" value="Genomic_DNA"/>
</dbReference>
<name>A0AAW1XFU1_RUBAR</name>
<protein>
    <submittedName>
        <fullName evidence="1">Uncharacterized protein</fullName>
    </submittedName>
</protein>
<dbReference type="AlphaFoldDB" id="A0AAW1XFU1"/>
<reference evidence="1 2" key="1">
    <citation type="journal article" date="2023" name="G3 (Bethesda)">
        <title>A chromosome-length genome assembly and annotation of blackberry (Rubus argutus, cv. 'Hillquist').</title>
        <authorList>
            <person name="Bruna T."/>
            <person name="Aryal R."/>
            <person name="Dudchenko O."/>
            <person name="Sargent D.J."/>
            <person name="Mead D."/>
            <person name="Buti M."/>
            <person name="Cavallini A."/>
            <person name="Hytonen T."/>
            <person name="Andres J."/>
            <person name="Pham M."/>
            <person name="Weisz D."/>
            <person name="Mascagni F."/>
            <person name="Usai G."/>
            <person name="Natali L."/>
            <person name="Bassil N."/>
            <person name="Fernandez G.E."/>
            <person name="Lomsadze A."/>
            <person name="Armour M."/>
            <person name="Olukolu B."/>
            <person name="Poorten T."/>
            <person name="Britton C."/>
            <person name="Davik J."/>
            <person name="Ashrafi H."/>
            <person name="Aiden E.L."/>
            <person name="Borodovsky M."/>
            <person name="Worthington M."/>
        </authorList>
    </citation>
    <scope>NUCLEOTIDE SEQUENCE [LARGE SCALE GENOMIC DNA]</scope>
    <source>
        <strain evidence="1">PI 553951</strain>
    </source>
</reference>
<keyword evidence="2" id="KW-1185">Reference proteome</keyword>
<gene>
    <name evidence="1" type="ORF">M0R45_022220</name>
</gene>
<evidence type="ECO:0000313" key="1">
    <source>
        <dbReference type="EMBL" id="KAK9935106.1"/>
    </source>
</evidence>
<accession>A0AAW1XFU1</accession>
<evidence type="ECO:0000313" key="2">
    <source>
        <dbReference type="Proteomes" id="UP001457282"/>
    </source>
</evidence>